<evidence type="ECO:0000313" key="2">
    <source>
        <dbReference type="EMBL" id="KAJ3481609.1"/>
    </source>
</evidence>
<dbReference type="Pfam" id="PF14223">
    <property type="entry name" value="Retrotran_gag_2"/>
    <property type="match status" value="1"/>
</dbReference>
<dbReference type="EMBL" id="JANAWD010000313">
    <property type="protein sequence ID" value="KAJ3481609.1"/>
    <property type="molecule type" value="Genomic_DNA"/>
</dbReference>
<proteinExistence type="predicted"/>
<keyword evidence="3" id="KW-1185">Reference proteome</keyword>
<evidence type="ECO:0000256" key="1">
    <source>
        <dbReference type="SAM" id="MobiDB-lite"/>
    </source>
</evidence>
<feature type="compositionally biased region" description="Basic residues" evidence="1">
    <location>
        <begin position="36"/>
        <end position="46"/>
    </location>
</feature>
<name>A0AAD5V477_9APHY</name>
<dbReference type="Proteomes" id="UP001212997">
    <property type="component" value="Unassembled WGS sequence"/>
</dbReference>
<reference evidence="2" key="1">
    <citation type="submission" date="2022-07" db="EMBL/GenBank/DDBJ databases">
        <title>Genome Sequence of Physisporinus lineatus.</title>
        <authorList>
            <person name="Buettner E."/>
        </authorList>
    </citation>
    <scope>NUCLEOTIDE SEQUENCE</scope>
    <source>
        <strain evidence="2">VT162</strain>
    </source>
</reference>
<comment type="caution">
    <text evidence="2">The sequence shown here is derived from an EMBL/GenBank/DDBJ whole genome shotgun (WGS) entry which is preliminary data.</text>
</comment>
<feature type="region of interest" description="Disordered" evidence="1">
    <location>
        <begin position="1"/>
        <end position="109"/>
    </location>
</feature>
<protein>
    <submittedName>
        <fullName evidence="2">Uncharacterized protein</fullName>
    </submittedName>
</protein>
<organism evidence="2 3">
    <name type="scientific">Meripilus lineatus</name>
    <dbReference type="NCBI Taxonomy" id="2056292"/>
    <lineage>
        <taxon>Eukaryota</taxon>
        <taxon>Fungi</taxon>
        <taxon>Dikarya</taxon>
        <taxon>Basidiomycota</taxon>
        <taxon>Agaricomycotina</taxon>
        <taxon>Agaricomycetes</taxon>
        <taxon>Polyporales</taxon>
        <taxon>Meripilaceae</taxon>
        <taxon>Meripilus</taxon>
    </lineage>
</organism>
<dbReference type="AlphaFoldDB" id="A0AAD5V477"/>
<gene>
    <name evidence="2" type="ORF">NLI96_g7551</name>
</gene>
<evidence type="ECO:0000313" key="3">
    <source>
        <dbReference type="Proteomes" id="UP001212997"/>
    </source>
</evidence>
<sequence length="279" mass="31531">MQSELDTFSAIWEDPWRDNQPSSSINPASDPLHQHPPAHRPLRQHGSRQSIDPETDTLPSGEISELDTERDARLRIPTSTLIRSRTRTHKAAGTSPAPPSPSSSTHWSLHQPGAKLSLIRAVPHLDSEQKLTTSNYQAWVIVIKTRLELIELFEYCLGTVPKPLPSSPIFQLWNRANNIVRNILISNMLSELTIQVGHLPDASSMWDETWRICAGQSAMDFTLMISQLMITTYQHDDDVGKHIAKMRQLNHALTLVGCHIPDDIFAVFLRLSMPPWHRV</sequence>
<accession>A0AAD5V477</accession>